<evidence type="ECO:0000313" key="12">
    <source>
        <dbReference type="EnsemblMetazoa" id="PHUM375680-PA"/>
    </source>
</evidence>
<dbReference type="GO" id="GO:0006886">
    <property type="term" value="P:intracellular protein transport"/>
    <property type="evidence" value="ECO:0007669"/>
    <property type="project" value="InterPro"/>
</dbReference>
<dbReference type="PANTHER" id="PTHR12430">
    <property type="entry name" value="MITOCHONDRIAL IMPORT RECEPTOR SUBUNIT TOM20"/>
    <property type="match status" value="1"/>
</dbReference>
<dbReference type="PRINTS" id="PR01989">
    <property type="entry name" value="EUOM20RECPTR"/>
</dbReference>
<dbReference type="InterPro" id="IPR002056">
    <property type="entry name" value="MAS20"/>
</dbReference>
<gene>
    <name evidence="12" type="primary">8240207</name>
    <name evidence="11" type="ORF">Phum_PHUM375680</name>
</gene>
<keyword evidence="9 10" id="KW-0472">Membrane</keyword>
<evidence type="ECO:0000256" key="2">
    <source>
        <dbReference type="ARBA" id="ARBA00005792"/>
    </source>
</evidence>
<dbReference type="Pfam" id="PF02064">
    <property type="entry name" value="MAS20"/>
    <property type="match status" value="1"/>
</dbReference>
<dbReference type="FunCoup" id="E0VQB3">
    <property type="interactions" value="1667"/>
</dbReference>
<comment type="similarity">
    <text evidence="2 10">Belongs to the Tom20 family.</text>
</comment>
<evidence type="ECO:0000256" key="8">
    <source>
        <dbReference type="ARBA" id="ARBA00023128"/>
    </source>
</evidence>
<dbReference type="InterPro" id="IPR023392">
    <property type="entry name" value="Tom20_dom_sf"/>
</dbReference>
<evidence type="ECO:0000256" key="6">
    <source>
        <dbReference type="ARBA" id="ARBA00022927"/>
    </source>
</evidence>
<dbReference type="RefSeq" id="XP_002428307.1">
    <property type="nucleotide sequence ID" value="XM_002428262.1"/>
</dbReference>
<evidence type="ECO:0000256" key="10">
    <source>
        <dbReference type="PIRNR" id="PIRNR037707"/>
    </source>
</evidence>
<evidence type="ECO:0000256" key="7">
    <source>
        <dbReference type="ARBA" id="ARBA00022989"/>
    </source>
</evidence>
<keyword evidence="13" id="KW-1185">Reference proteome</keyword>
<evidence type="ECO:0000256" key="1">
    <source>
        <dbReference type="ARBA" id="ARBA00004572"/>
    </source>
</evidence>
<dbReference type="Gene3D" id="1.20.960.10">
    <property type="entry name" value="Mitochondrial outer membrane translocase complex, subunit Tom20 domain"/>
    <property type="match status" value="1"/>
</dbReference>
<dbReference type="Proteomes" id="UP000009046">
    <property type="component" value="Unassembled WGS sequence"/>
</dbReference>
<dbReference type="PIRSF" id="PIRSF037707">
    <property type="entry name" value="MAS20_rcpt"/>
    <property type="match status" value="1"/>
</dbReference>
<dbReference type="PANTHER" id="PTHR12430:SF0">
    <property type="entry name" value="TRANSLOCASE OF OUTER MITOCHONDRIAL MEMBRANE 20"/>
    <property type="match status" value="1"/>
</dbReference>
<evidence type="ECO:0000256" key="5">
    <source>
        <dbReference type="ARBA" id="ARBA00022787"/>
    </source>
</evidence>
<dbReference type="GO" id="GO:0008320">
    <property type="term" value="F:protein transmembrane transporter activity"/>
    <property type="evidence" value="ECO:0007669"/>
    <property type="project" value="TreeGrafter"/>
</dbReference>
<keyword evidence="3" id="KW-0813">Transport</keyword>
<organism>
    <name type="scientific">Pediculus humanus subsp. corporis</name>
    <name type="common">Body louse</name>
    <dbReference type="NCBI Taxonomy" id="121224"/>
    <lineage>
        <taxon>Eukaryota</taxon>
        <taxon>Metazoa</taxon>
        <taxon>Ecdysozoa</taxon>
        <taxon>Arthropoda</taxon>
        <taxon>Hexapoda</taxon>
        <taxon>Insecta</taxon>
        <taxon>Pterygota</taxon>
        <taxon>Neoptera</taxon>
        <taxon>Paraneoptera</taxon>
        <taxon>Psocodea</taxon>
        <taxon>Troctomorpha</taxon>
        <taxon>Phthiraptera</taxon>
        <taxon>Anoplura</taxon>
        <taxon>Pediculidae</taxon>
        <taxon>Pediculus</taxon>
    </lineage>
</organism>
<keyword evidence="5 10" id="KW-1000">Mitochondrion outer membrane</keyword>
<dbReference type="EnsemblMetazoa" id="PHUM375680-RA">
    <property type="protein sequence ID" value="PHUM375680-PA"/>
    <property type="gene ID" value="PHUM375680"/>
</dbReference>
<accession>E0VQB3</accession>
<dbReference type="AlphaFoldDB" id="E0VQB3"/>
<dbReference type="VEuPathDB" id="VectorBase:PHUM375680"/>
<evidence type="ECO:0000256" key="9">
    <source>
        <dbReference type="ARBA" id="ARBA00023136"/>
    </source>
</evidence>
<sequence length="150" mass="16774">MNSILGLAVGVCGLAFLGYCVYFDNKRRKDPNFKKKLRERRKAARETEDAAIRNKIPPLKDNEALQKFFLEEVHLGEVMLAQGDFTNGVEHLANAVVVCSQPQQLLNVLSNTLPPQVFQLLIQQIAITGRQRPQSSFGPQILGLAEEDVE</sequence>
<dbReference type="GO" id="GO:0030943">
    <property type="term" value="F:mitochondrion targeting sequence binding"/>
    <property type="evidence" value="ECO:0007669"/>
    <property type="project" value="TreeGrafter"/>
</dbReference>
<dbReference type="InterPro" id="IPR022422">
    <property type="entry name" value="MAS20_rcpt_metazoan"/>
</dbReference>
<dbReference type="STRING" id="121224.E0VQB3"/>
<dbReference type="OrthoDB" id="2154253at2759"/>
<reference evidence="11" key="2">
    <citation type="submission" date="2007-04" db="EMBL/GenBank/DDBJ databases">
        <title>The genome of the human body louse.</title>
        <authorList>
            <consortium name="The Human Body Louse Genome Consortium"/>
            <person name="Kirkness E."/>
            <person name="Walenz B."/>
            <person name="Hass B."/>
            <person name="Bruggner R."/>
            <person name="Strausberg R."/>
        </authorList>
    </citation>
    <scope>NUCLEOTIDE SEQUENCE</scope>
    <source>
        <strain evidence="11">USDA</strain>
    </source>
</reference>
<reference evidence="11" key="1">
    <citation type="submission" date="2007-04" db="EMBL/GenBank/DDBJ databases">
        <title>Annotation of Pediculus humanus corporis strain USDA.</title>
        <authorList>
            <person name="Kirkness E."/>
            <person name="Hannick L."/>
            <person name="Hass B."/>
            <person name="Bruggner R."/>
            <person name="Lawson D."/>
            <person name="Bidwell S."/>
            <person name="Joardar V."/>
            <person name="Caler E."/>
            <person name="Walenz B."/>
            <person name="Inman J."/>
            <person name="Schobel S."/>
            <person name="Galinsky K."/>
            <person name="Amedeo P."/>
            <person name="Strausberg R."/>
        </authorList>
    </citation>
    <scope>NUCLEOTIDE SEQUENCE</scope>
    <source>
        <strain evidence="11">USDA</strain>
    </source>
</reference>
<dbReference type="GO" id="GO:0005742">
    <property type="term" value="C:mitochondrial outer membrane translocase complex"/>
    <property type="evidence" value="ECO:0007669"/>
    <property type="project" value="UniProtKB-UniRule"/>
</dbReference>
<dbReference type="EMBL" id="DS235408">
    <property type="protein sequence ID" value="EEB15569.1"/>
    <property type="molecule type" value="Genomic_DNA"/>
</dbReference>
<dbReference type="GO" id="GO:0016031">
    <property type="term" value="P:tRNA import into mitochondrion"/>
    <property type="evidence" value="ECO:0007669"/>
    <property type="project" value="TreeGrafter"/>
</dbReference>
<dbReference type="OMA" id="DMIAYDG"/>
<dbReference type="GO" id="GO:0030150">
    <property type="term" value="P:protein import into mitochondrial matrix"/>
    <property type="evidence" value="ECO:0007669"/>
    <property type="project" value="TreeGrafter"/>
</dbReference>
<dbReference type="GO" id="GO:0006605">
    <property type="term" value="P:protein targeting"/>
    <property type="evidence" value="ECO:0007669"/>
    <property type="project" value="InterPro"/>
</dbReference>
<dbReference type="CTD" id="8240207"/>
<keyword evidence="7" id="KW-1133">Transmembrane helix</keyword>
<dbReference type="PRINTS" id="PR00351">
    <property type="entry name" value="OM20RECEPTOR"/>
</dbReference>
<keyword evidence="4" id="KW-0812">Transmembrane</keyword>
<dbReference type="InParanoid" id="E0VQB3"/>
<dbReference type="KEGG" id="phu:Phum_PHUM375680"/>
<evidence type="ECO:0000256" key="4">
    <source>
        <dbReference type="ARBA" id="ARBA00022692"/>
    </source>
</evidence>
<keyword evidence="11" id="KW-0675">Receptor</keyword>
<reference evidence="12" key="3">
    <citation type="submission" date="2020-05" db="UniProtKB">
        <authorList>
            <consortium name="EnsemblMetazoa"/>
        </authorList>
    </citation>
    <scope>IDENTIFICATION</scope>
    <source>
        <strain evidence="12">USDA</strain>
    </source>
</reference>
<keyword evidence="8 10" id="KW-0496">Mitochondrion</keyword>
<proteinExistence type="inferred from homology"/>
<evidence type="ECO:0000313" key="11">
    <source>
        <dbReference type="EMBL" id="EEB15569.1"/>
    </source>
</evidence>
<dbReference type="eggNOG" id="KOG4056">
    <property type="taxonomic scope" value="Eukaryota"/>
</dbReference>
<dbReference type="GeneID" id="8240207"/>
<protein>
    <submittedName>
        <fullName evidence="11">Mitochondrial import receptor subunit TOM20, putative</fullName>
    </submittedName>
</protein>
<name>E0VQB3_PEDHC</name>
<evidence type="ECO:0000313" key="13">
    <source>
        <dbReference type="Proteomes" id="UP000009046"/>
    </source>
</evidence>
<keyword evidence="6" id="KW-0653">Protein transport</keyword>
<dbReference type="SUPFAM" id="SSF47157">
    <property type="entry name" value="Mitochondrial import receptor subunit Tom20"/>
    <property type="match status" value="1"/>
</dbReference>
<dbReference type="HOGENOM" id="CLU_100000_1_1_1"/>
<comment type="subcellular location">
    <subcellularLocation>
        <location evidence="1">Mitochondrion outer membrane</location>
        <topology evidence="1">Single-pass membrane protein</topology>
    </subcellularLocation>
</comment>
<dbReference type="EMBL" id="AAZO01004383">
    <property type="status" value="NOT_ANNOTATED_CDS"/>
    <property type="molecule type" value="Genomic_DNA"/>
</dbReference>
<evidence type="ECO:0000256" key="3">
    <source>
        <dbReference type="ARBA" id="ARBA00022448"/>
    </source>
</evidence>